<dbReference type="InterPro" id="IPR025161">
    <property type="entry name" value="IS402-like_dom"/>
</dbReference>
<protein>
    <submittedName>
        <fullName evidence="3">Uncharacterized protein</fullName>
    </submittedName>
</protein>
<proteinExistence type="predicted"/>
<dbReference type="Pfam" id="PF01609">
    <property type="entry name" value="DDE_Tnp_1"/>
    <property type="match status" value="1"/>
</dbReference>
<feature type="domain" description="Transposase IS4-like" evidence="1">
    <location>
        <begin position="111"/>
        <end position="261"/>
    </location>
</feature>
<evidence type="ECO:0000313" key="4">
    <source>
        <dbReference type="Proteomes" id="UP000326857"/>
    </source>
</evidence>
<dbReference type="GO" id="GO:0004803">
    <property type="term" value="F:transposase activity"/>
    <property type="evidence" value="ECO:0007669"/>
    <property type="project" value="InterPro"/>
</dbReference>
<gene>
    <name evidence="3" type="ORF">SPHINGO391_190008</name>
</gene>
<dbReference type="NCBIfam" id="NF033580">
    <property type="entry name" value="transpos_IS5_3"/>
    <property type="match status" value="1"/>
</dbReference>
<evidence type="ECO:0000259" key="1">
    <source>
        <dbReference type="Pfam" id="PF01609"/>
    </source>
</evidence>
<dbReference type="RefSeq" id="WP_151989685.1">
    <property type="nucleotide sequence ID" value="NZ_LR701512.1"/>
</dbReference>
<sequence>MGWTETARREHDRRRLRYASDCTDQEWAIVAPLLARTTKVGRPRLHRGRDLWNAIQYLAATGCQWAQLPRDFPPFTTVQYHFYRMRDSGLLDAINAVLIAEVRVAEGREAEPTAGIIDSQSVKTTEAGGPRGYDAGKKIKGRKRHIATGTAGNLLDALVHPADIQDRDGAPDLIERCRDAYPTLARLFADGGYAGQKPETSIAHLDQLAIEIIKRSDARRFVVLPRRWVVERTIAWLNRCRRLAKDWEASSASSEAWLVIASIRRMTRRIAKLEL</sequence>
<dbReference type="PANTHER" id="PTHR30007:SF0">
    <property type="entry name" value="TRANSPOSASE"/>
    <property type="match status" value="1"/>
</dbReference>
<accession>A0A5E7XWS4</accession>
<dbReference type="GO" id="GO:0006313">
    <property type="term" value="P:DNA transposition"/>
    <property type="evidence" value="ECO:0007669"/>
    <property type="project" value="InterPro"/>
</dbReference>
<reference evidence="3 4" key="1">
    <citation type="submission" date="2019-09" db="EMBL/GenBank/DDBJ databases">
        <authorList>
            <person name="Dittami M. S."/>
        </authorList>
    </citation>
    <scope>NUCLEOTIDE SEQUENCE [LARGE SCALE GENOMIC DNA]</scope>
    <source>
        <strain evidence="3">SPHINGO391</strain>
    </source>
</reference>
<dbReference type="GO" id="GO:0003677">
    <property type="term" value="F:DNA binding"/>
    <property type="evidence" value="ECO:0007669"/>
    <property type="project" value="InterPro"/>
</dbReference>
<dbReference type="Pfam" id="PF13340">
    <property type="entry name" value="DUF4096"/>
    <property type="match status" value="1"/>
</dbReference>
<dbReference type="InterPro" id="IPR002559">
    <property type="entry name" value="Transposase_11"/>
</dbReference>
<evidence type="ECO:0000259" key="2">
    <source>
        <dbReference type="Pfam" id="PF13340"/>
    </source>
</evidence>
<organism evidence="3 4">
    <name type="scientific">Sphingomonas aurantiaca</name>
    <dbReference type="NCBI Taxonomy" id="185949"/>
    <lineage>
        <taxon>Bacteria</taxon>
        <taxon>Pseudomonadati</taxon>
        <taxon>Pseudomonadota</taxon>
        <taxon>Alphaproteobacteria</taxon>
        <taxon>Sphingomonadales</taxon>
        <taxon>Sphingomonadaceae</taxon>
        <taxon>Sphingomonas</taxon>
    </lineage>
</organism>
<dbReference type="Proteomes" id="UP000326857">
    <property type="component" value="Unassembled WGS sequence"/>
</dbReference>
<dbReference type="PANTHER" id="PTHR30007">
    <property type="entry name" value="PHP DOMAIN PROTEIN"/>
    <property type="match status" value="1"/>
</dbReference>
<name>A0A5E7XWS4_9SPHN</name>
<feature type="domain" description="Insertion element IS402-like" evidence="2">
    <location>
        <begin position="23"/>
        <end position="94"/>
    </location>
</feature>
<evidence type="ECO:0000313" key="3">
    <source>
        <dbReference type="EMBL" id="VVS97650.1"/>
    </source>
</evidence>
<dbReference type="AlphaFoldDB" id="A0A5E7XWS4"/>
<dbReference type="EMBL" id="CABVLI010000011">
    <property type="protein sequence ID" value="VVS97650.1"/>
    <property type="molecule type" value="Genomic_DNA"/>
</dbReference>